<dbReference type="Proteomes" id="UP001589833">
    <property type="component" value="Unassembled WGS sequence"/>
</dbReference>
<reference evidence="1 2" key="1">
    <citation type="submission" date="2024-09" db="EMBL/GenBank/DDBJ databases">
        <authorList>
            <person name="Sun Q."/>
            <person name="Mori K."/>
        </authorList>
    </citation>
    <scope>NUCLEOTIDE SEQUENCE [LARGE SCALE GENOMIC DNA]</scope>
    <source>
        <strain evidence="1 2">NCAIM B.02301</strain>
    </source>
</reference>
<organism evidence="1 2">
    <name type="scientific">Halalkalibacter alkalisediminis</name>
    <dbReference type="NCBI Taxonomy" id="935616"/>
    <lineage>
        <taxon>Bacteria</taxon>
        <taxon>Bacillati</taxon>
        <taxon>Bacillota</taxon>
        <taxon>Bacilli</taxon>
        <taxon>Bacillales</taxon>
        <taxon>Bacillaceae</taxon>
        <taxon>Halalkalibacter</taxon>
    </lineage>
</organism>
<evidence type="ECO:0000313" key="1">
    <source>
        <dbReference type="EMBL" id="MFC0562231.1"/>
    </source>
</evidence>
<dbReference type="RefSeq" id="WP_273847109.1">
    <property type="nucleotide sequence ID" value="NZ_JAQQWT010000022.1"/>
</dbReference>
<name>A0ABV6NNA6_9BACI</name>
<accession>A0ABV6NNA6</accession>
<protein>
    <submittedName>
        <fullName evidence="1">Uncharacterized protein</fullName>
    </submittedName>
</protein>
<comment type="caution">
    <text evidence="1">The sequence shown here is derived from an EMBL/GenBank/DDBJ whole genome shotgun (WGS) entry which is preliminary data.</text>
</comment>
<proteinExistence type="predicted"/>
<dbReference type="EMBL" id="JBHLTR010000115">
    <property type="protein sequence ID" value="MFC0562231.1"/>
    <property type="molecule type" value="Genomic_DNA"/>
</dbReference>
<gene>
    <name evidence="1" type="ORF">ACFFH4_25660</name>
</gene>
<sequence length="63" mass="6747">MPANELKGRTNTREFGVTDAAVGSSIRDVQVGGSSGVANNWFLKLPVPRMIISPVYLSKSPKT</sequence>
<evidence type="ECO:0000313" key="2">
    <source>
        <dbReference type="Proteomes" id="UP001589833"/>
    </source>
</evidence>
<keyword evidence="2" id="KW-1185">Reference proteome</keyword>